<evidence type="ECO:0000256" key="11">
    <source>
        <dbReference type="ARBA" id="ARBA00023136"/>
    </source>
</evidence>
<dbReference type="InterPro" id="IPR016174">
    <property type="entry name" value="Di-haem_cyt_TM"/>
</dbReference>
<reference evidence="14" key="1">
    <citation type="submission" date="2022-08" db="EMBL/GenBank/DDBJ databases">
        <title>Novel Bdellovibrio Species Isolated from Svalbard: Designation Bdellovibrio svalbardensis.</title>
        <authorList>
            <person name="Mitchell R.J."/>
            <person name="Choi S.Y."/>
        </authorList>
    </citation>
    <scope>NUCLEOTIDE SEQUENCE</scope>
    <source>
        <strain evidence="14">PAP01</strain>
    </source>
</reference>
<keyword evidence="10" id="KW-0408">Iron</keyword>
<name>A0ABT6DM89_9BACT</name>
<feature type="transmembrane region" description="Helical" evidence="12">
    <location>
        <begin position="80"/>
        <end position="99"/>
    </location>
</feature>
<keyword evidence="3" id="KW-0813">Transport</keyword>
<keyword evidence="8" id="KW-0249">Electron transport</keyword>
<keyword evidence="4" id="KW-1003">Cell membrane</keyword>
<evidence type="ECO:0000313" key="14">
    <source>
        <dbReference type="EMBL" id="MDG0817607.1"/>
    </source>
</evidence>
<organism evidence="14 15">
    <name type="scientific">Bdellovibrio svalbardensis</name>
    <dbReference type="NCBI Taxonomy" id="2972972"/>
    <lineage>
        <taxon>Bacteria</taxon>
        <taxon>Pseudomonadati</taxon>
        <taxon>Bdellovibrionota</taxon>
        <taxon>Bdellovibrionia</taxon>
        <taxon>Bdellovibrionales</taxon>
        <taxon>Pseudobdellovibrionaceae</taxon>
        <taxon>Bdellovibrio</taxon>
    </lineage>
</organism>
<evidence type="ECO:0000256" key="7">
    <source>
        <dbReference type="ARBA" id="ARBA00022723"/>
    </source>
</evidence>
<evidence type="ECO:0000256" key="12">
    <source>
        <dbReference type="SAM" id="Phobius"/>
    </source>
</evidence>
<evidence type="ECO:0000256" key="10">
    <source>
        <dbReference type="ARBA" id="ARBA00023004"/>
    </source>
</evidence>
<dbReference type="EMBL" id="JANRMI010000004">
    <property type="protein sequence ID" value="MDG0817607.1"/>
    <property type="molecule type" value="Genomic_DNA"/>
</dbReference>
<comment type="subcellular location">
    <subcellularLocation>
        <location evidence="1">Cell membrane</location>
        <topology evidence="1">Multi-pass membrane protein</topology>
    </subcellularLocation>
</comment>
<dbReference type="RefSeq" id="WP_277579079.1">
    <property type="nucleotide sequence ID" value="NZ_JANRMI010000004.1"/>
</dbReference>
<evidence type="ECO:0000259" key="13">
    <source>
        <dbReference type="Pfam" id="PF01292"/>
    </source>
</evidence>
<sequence length="213" mass="24039">MNYSFKKFQPVSLRVWHWFNALVILGLLATVFLRKTFLSWRANAALIENRIQEAGGTIEVDVAKKIAQTMRDQMWDWHYILGYAMGAFLLIRVLIGIFVKKECPATHAAKSALSLAQVPPETKIKAIHYTLVKSGYALFYLVSLFMVLSGLAMHFEEALHVSEGLEDVLKETHELLMWFFVVFVVGHILGVVIAELRGDQGLVSDMINGGKKD</sequence>
<evidence type="ECO:0000256" key="1">
    <source>
        <dbReference type="ARBA" id="ARBA00004651"/>
    </source>
</evidence>
<evidence type="ECO:0000313" key="15">
    <source>
        <dbReference type="Proteomes" id="UP001152321"/>
    </source>
</evidence>
<evidence type="ECO:0000256" key="2">
    <source>
        <dbReference type="ARBA" id="ARBA00008622"/>
    </source>
</evidence>
<keyword evidence="7" id="KW-0479">Metal-binding</keyword>
<comment type="caution">
    <text evidence="14">The sequence shown here is derived from an EMBL/GenBank/DDBJ whole genome shotgun (WGS) entry which is preliminary data.</text>
</comment>
<keyword evidence="5" id="KW-0349">Heme</keyword>
<evidence type="ECO:0000256" key="4">
    <source>
        <dbReference type="ARBA" id="ARBA00022475"/>
    </source>
</evidence>
<feature type="transmembrane region" description="Helical" evidence="12">
    <location>
        <begin position="135"/>
        <end position="155"/>
    </location>
</feature>
<gene>
    <name evidence="14" type="ORF">NWE73_14600</name>
</gene>
<keyword evidence="9 12" id="KW-1133">Transmembrane helix</keyword>
<keyword evidence="11 12" id="KW-0472">Membrane</keyword>
<dbReference type="InterPro" id="IPR051542">
    <property type="entry name" value="Hydrogenase_cytochrome"/>
</dbReference>
<dbReference type="PRINTS" id="PR00161">
    <property type="entry name" value="NIHGNASECYTB"/>
</dbReference>
<feature type="transmembrane region" description="Helical" evidence="12">
    <location>
        <begin position="175"/>
        <end position="196"/>
    </location>
</feature>
<dbReference type="InterPro" id="IPR011577">
    <property type="entry name" value="Cyt_b561_bac/Ni-Hgenase"/>
</dbReference>
<evidence type="ECO:0000256" key="8">
    <source>
        <dbReference type="ARBA" id="ARBA00022982"/>
    </source>
</evidence>
<feature type="domain" description="Cytochrome b561 bacterial/Ni-hydrogenase" evidence="13">
    <location>
        <begin position="11"/>
        <end position="209"/>
    </location>
</feature>
<evidence type="ECO:0000256" key="5">
    <source>
        <dbReference type="ARBA" id="ARBA00022617"/>
    </source>
</evidence>
<proteinExistence type="inferred from homology"/>
<keyword evidence="15" id="KW-1185">Reference proteome</keyword>
<dbReference type="SUPFAM" id="SSF81342">
    <property type="entry name" value="Transmembrane di-heme cytochromes"/>
    <property type="match status" value="1"/>
</dbReference>
<keyword evidence="6 12" id="KW-0812">Transmembrane</keyword>
<dbReference type="InterPro" id="IPR000516">
    <property type="entry name" value="Ni-dep_Hydgase_cyt-B"/>
</dbReference>
<evidence type="ECO:0000256" key="3">
    <source>
        <dbReference type="ARBA" id="ARBA00022448"/>
    </source>
</evidence>
<accession>A0ABT6DM89</accession>
<protein>
    <submittedName>
        <fullName evidence="14">Cytochrome b/b6 domain-containing protein</fullName>
    </submittedName>
</protein>
<dbReference type="Gene3D" id="1.20.950.20">
    <property type="entry name" value="Transmembrane di-heme cytochromes, Chain C"/>
    <property type="match status" value="1"/>
</dbReference>
<feature type="transmembrane region" description="Helical" evidence="12">
    <location>
        <begin position="15"/>
        <end position="33"/>
    </location>
</feature>
<dbReference type="Proteomes" id="UP001152321">
    <property type="component" value="Unassembled WGS sequence"/>
</dbReference>
<evidence type="ECO:0000256" key="6">
    <source>
        <dbReference type="ARBA" id="ARBA00022692"/>
    </source>
</evidence>
<comment type="similarity">
    <text evidence="2">Belongs to the HupC/HyaC/HydC family.</text>
</comment>
<evidence type="ECO:0000256" key="9">
    <source>
        <dbReference type="ARBA" id="ARBA00022989"/>
    </source>
</evidence>
<dbReference type="PANTHER" id="PTHR30485">
    <property type="entry name" value="NI/FE-HYDROGENASE 1 B-TYPE CYTOCHROME SUBUNIT"/>
    <property type="match status" value="1"/>
</dbReference>
<dbReference type="PANTHER" id="PTHR30485:SF0">
    <property type="entry name" value="NI_FE-HYDROGENASE 1 B-TYPE CYTOCHROME SUBUNIT-RELATED"/>
    <property type="match status" value="1"/>
</dbReference>
<dbReference type="Pfam" id="PF01292">
    <property type="entry name" value="Ni_hydr_CYTB"/>
    <property type="match status" value="1"/>
</dbReference>